<protein>
    <submittedName>
        <fullName evidence="2">Uncharacterized protein LOC100182349</fullName>
    </submittedName>
</protein>
<evidence type="ECO:0000256" key="1">
    <source>
        <dbReference type="SAM" id="Phobius"/>
    </source>
</evidence>
<proteinExistence type="evidence at transcript level"/>
<evidence type="ECO:0000313" key="2">
    <source>
        <dbReference type="EMBL" id="CAB3262725.1"/>
    </source>
</evidence>
<gene>
    <name evidence="2" type="primary">LOC100182349</name>
</gene>
<feature type="transmembrane region" description="Helical" evidence="1">
    <location>
        <begin position="97"/>
        <end position="120"/>
    </location>
</feature>
<reference evidence="2" key="1">
    <citation type="submission" date="2020-04" db="EMBL/GenBank/DDBJ databases">
        <authorList>
            <person name="Neveu A P."/>
        </authorList>
    </citation>
    <scope>NUCLEOTIDE SEQUENCE</scope>
    <source>
        <tissue evidence="2">Whole embryo</tissue>
    </source>
</reference>
<feature type="transmembrane region" description="Helical" evidence="1">
    <location>
        <begin position="59"/>
        <end position="77"/>
    </location>
</feature>
<organism evidence="2">
    <name type="scientific">Phallusia mammillata</name>
    <dbReference type="NCBI Taxonomy" id="59560"/>
    <lineage>
        <taxon>Eukaryota</taxon>
        <taxon>Metazoa</taxon>
        <taxon>Chordata</taxon>
        <taxon>Tunicata</taxon>
        <taxon>Ascidiacea</taxon>
        <taxon>Phlebobranchia</taxon>
        <taxon>Ascidiidae</taxon>
        <taxon>Phallusia</taxon>
    </lineage>
</organism>
<name>A0A6F9DIJ4_9ASCI</name>
<sequence length="122" mass="13415">MNACRVLLKCRPQAGPMRSAQISRLLNSQNSMVAQRRMLISSAETGGITTPKKSIRITFPMRLAATVAFGASLVGFQQMYVREEEINKFLGTSWNTGFVATVLEFGISVPLLSIMFMATIPL</sequence>
<keyword evidence="1" id="KW-0472">Membrane</keyword>
<accession>A0A6F9DIJ4</accession>
<dbReference type="AlphaFoldDB" id="A0A6F9DIJ4"/>
<keyword evidence="1" id="KW-1133">Transmembrane helix</keyword>
<dbReference type="EMBL" id="LR786863">
    <property type="protein sequence ID" value="CAB3262725.1"/>
    <property type="molecule type" value="mRNA"/>
</dbReference>
<keyword evidence="1" id="KW-0812">Transmembrane</keyword>